<feature type="region of interest" description="Disordered" evidence="1">
    <location>
        <begin position="104"/>
        <end position="123"/>
    </location>
</feature>
<dbReference type="EMBL" id="JASSZA010000004">
    <property type="protein sequence ID" value="KAK2114739.1"/>
    <property type="molecule type" value="Genomic_DNA"/>
</dbReference>
<feature type="region of interest" description="Disordered" evidence="1">
    <location>
        <begin position="60"/>
        <end position="80"/>
    </location>
</feature>
<reference evidence="2 3" key="1">
    <citation type="submission" date="2023-05" db="EMBL/GenBank/DDBJ databases">
        <title>B98-5 Cell Line De Novo Hybrid Assembly: An Optical Mapping Approach.</title>
        <authorList>
            <person name="Kananen K."/>
            <person name="Auerbach J.A."/>
            <person name="Kautto E."/>
            <person name="Blachly J.S."/>
        </authorList>
    </citation>
    <scope>NUCLEOTIDE SEQUENCE [LARGE SCALE GENOMIC DNA]</scope>
    <source>
        <strain evidence="2">B95-8</strain>
        <tissue evidence="2">Cell line</tissue>
    </source>
</reference>
<evidence type="ECO:0000313" key="3">
    <source>
        <dbReference type="Proteomes" id="UP001266305"/>
    </source>
</evidence>
<name>A0ABQ9VZD9_SAGOE</name>
<feature type="region of interest" description="Disordered" evidence="1">
    <location>
        <begin position="220"/>
        <end position="247"/>
    </location>
</feature>
<gene>
    <name evidence="2" type="ORF">P7K49_009005</name>
</gene>
<protein>
    <submittedName>
        <fullName evidence="2">Uncharacterized protein</fullName>
    </submittedName>
</protein>
<sequence>MHTHYSHRKPGAETPGRGLHPRLCCSAGRLVPWASGNLRPVAGPWIYVSSYLDFERMETAGGGGAGPASRAPQTPPPEPVAWKSMGTRASGSARIQSYKRVGASHPQWGPEVAGTEKAWPPGPSQAEEGYMGHGQIETEFSADRHRPRSALGFSRVSLLAIVSVHRSQLPSVQVALAPSVPQSRSEHTGSISSSSNPHQEEDPNFISGLPWGLCDPWAVGKEDAGGRGNKMGSNRASLTDVTSSIQT</sequence>
<keyword evidence="3" id="KW-1185">Reference proteome</keyword>
<feature type="compositionally biased region" description="Polar residues" evidence="1">
    <location>
        <begin position="180"/>
        <end position="197"/>
    </location>
</feature>
<feature type="compositionally biased region" description="Polar residues" evidence="1">
    <location>
        <begin position="231"/>
        <end position="247"/>
    </location>
</feature>
<dbReference type="Proteomes" id="UP001266305">
    <property type="component" value="Unassembled WGS sequence"/>
</dbReference>
<accession>A0ABQ9VZD9</accession>
<feature type="region of interest" description="Disordered" evidence="1">
    <location>
        <begin position="179"/>
        <end position="207"/>
    </location>
</feature>
<organism evidence="2 3">
    <name type="scientific">Saguinus oedipus</name>
    <name type="common">Cotton-top tamarin</name>
    <name type="synonym">Oedipomidas oedipus</name>
    <dbReference type="NCBI Taxonomy" id="9490"/>
    <lineage>
        <taxon>Eukaryota</taxon>
        <taxon>Metazoa</taxon>
        <taxon>Chordata</taxon>
        <taxon>Craniata</taxon>
        <taxon>Vertebrata</taxon>
        <taxon>Euteleostomi</taxon>
        <taxon>Mammalia</taxon>
        <taxon>Eutheria</taxon>
        <taxon>Euarchontoglires</taxon>
        <taxon>Primates</taxon>
        <taxon>Haplorrhini</taxon>
        <taxon>Platyrrhini</taxon>
        <taxon>Cebidae</taxon>
        <taxon>Callitrichinae</taxon>
        <taxon>Saguinus</taxon>
    </lineage>
</organism>
<evidence type="ECO:0000256" key="1">
    <source>
        <dbReference type="SAM" id="MobiDB-lite"/>
    </source>
</evidence>
<proteinExistence type="predicted"/>
<evidence type="ECO:0000313" key="2">
    <source>
        <dbReference type="EMBL" id="KAK2114739.1"/>
    </source>
</evidence>
<comment type="caution">
    <text evidence="2">The sequence shown here is derived from an EMBL/GenBank/DDBJ whole genome shotgun (WGS) entry which is preliminary data.</text>
</comment>